<keyword evidence="4" id="KW-0378">Hydrolase</keyword>
<evidence type="ECO:0000256" key="7">
    <source>
        <dbReference type="ARBA" id="ARBA00023316"/>
    </source>
</evidence>
<reference evidence="11 12" key="1">
    <citation type="submission" date="2023-09" db="EMBL/GenBank/DDBJ databases">
        <authorList>
            <person name="Page C.A."/>
            <person name="Perez-Diaz I.M."/>
        </authorList>
    </citation>
    <scope>NUCLEOTIDE SEQUENCE [LARGE SCALE GENOMIC DNA]</scope>
    <source>
        <strain evidence="11 12">Ll15</strain>
    </source>
</reference>
<evidence type="ECO:0000313" key="12">
    <source>
        <dbReference type="Proteomes" id="UP001322664"/>
    </source>
</evidence>
<evidence type="ECO:0000259" key="10">
    <source>
        <dbReference type="SMART" id="SM00644"/>
    </source>
</evidence>
<protein>
    <recommendedName>
        <fullName evidence="3">N-acetylmuramoyl-L-alanine amidase</fullName>
        <ecNumber evidence="3">3.5.1.28</ecNumber>
    </recommendedName>
    <alternativeName>
        <fullName evidence="9">Autolysin</fullName>
    </alternativeName>
    <alternativeName>
        <fullName evidence="8">Cell wall hydrolase</fullName>
    </alternativeName>
</protein>
<gene>
    <name evidence="11" type="ORF">R6U77_12025</name>
</gene>
<dbReference type="InterPro" id="IPR002502">
    <property type="entry name" value="Amidase_domain"/>
</dbReference>
<evidence type="ECO:0000313" key="11">
    <source>
        <dbReference type="EMBL" id="WPK10609.1"/>
    </source>
</evidence>
<evidence type="ECO:0000256" key="4">
    <source>
        <dbReference type="ARBA" id="ARBA00022801"/>
    </source>
</evidence>
<dbReference type="Pfam" id="PF01510">
    <property type="entry name" value="Amidase_2"/>
    <property type="match status" value="1"/>
</dbReference>
<dbReference type="Proteomes" id="UP001322664">
    <property type="component" value="Chromosome"/>
</dbReference>
<evidence type="ECO:0000256" key="9">
    <source>
        <dbReference type="ARBA" id="ARBA00032390"/>
    </source>
</evidence>
<dbReference type="InterPro" id="IPR051206">
    <property type="entry name" value="NAMLAA_amidase_2"/>
</dbReference>
<comment type="similarity">
    <text evidence="2">Belongs to the N-acetylmuramoyl-L-alanine amidase 2 family.</text>
</comment>
<dbReference type="CDD" id="cd06583">
    <property type="entry name" value="PGRP"/>
    <property type="match status" value="1"/>
</dbReference>
<sequence length="220" mass="25222">MSYLFKQSLLPASKYVMKAPFTMVAEYITVHNTANDASAANEVAYHNRNDNQISFHIAIDDKEVIQCIPFHRNAWHCGDGQGAGNRKSIGVEICYSKSGGARYEAAEENAVQYIASLLQQFGWGVDRIKKHQDWSGKYCPHRILEEKRWDSFKERIQKALDKEKKMDLLTPNGRAEIRALLKKAREKNIINKAIHTDKAIEQYDDIQLLSYQAAVMNRVF</sequence>
<organism evidence="11 12">
    <name type="scientific">Lysinibacillus louembei</name>
    <dbReference type="NCBI Taxonomy" id="1470088"/>
    <lineage>
        <taxon>Bacteria</taxon>
        <taxon>Bacillati</taxon>
        <taxon>Bacillota</taxon>
        <taxon>Bacilli</taxon>
        <taxon>Bacillales</taxon>
        <taxon>Bacillaceae</taxon>
        <taxon>Lysinibacillus</taxon>
    </lineage>
</organism>
<feature type="domain" description="N-acetylmuramoyl-L-alanine amidase" evidence="10">
    <location>
        <begin position="13"/>
        <end position="156"/>
    </location>
</feature>
<evidence type="ECO:0000256" key="8">
    <source>
        <dbReference type="ARBA" id="ARBA00030881"/>
    </source>
</evidence>
<keyword evidence="7" id="KW-0961">Cell wall biogenesis/degradation</keyword>
<keyword evidence="5" id="KW-0749">Sporulation</keyword>
<evidence type="ECO:0000256" key="3">
    <source>
        <dbReference type="ARBA" id="ARBA00011901"/>
    </source>
</evidence>
<comment type="catalytic activity">
    <reaction evidence="1">
        <text>Hydrolyzes the link between N-acetylmuramoyl residues and L-amino acid residues in certain cell-wall glycopeptides.</text>
        <dbReference type="EC" id="3.5.1.28"/>
    </reaction>
</comment>
<name>A0ABZ0RU61_9BACI</name>
<evidence type="ECO:0000256" key="2">
    <source>
        <dbReference type="ARBA" id="ARBA00007553"/>
    </source>
</evidence>
<dbReference type="InterPro" id="IPR036505">
    <property type="entry name" value="Amidase/PGRP_sf"/>
</dbReference>
<dbReference type="PANTHER" id="PTHR30417:SF11">
    <property type="entry name" value="N-ACETYLMURAMOYL-L-ALANINE AMIDASE XLYA"/>
    <property type="match status" value="1"/>
</dbReference>
<evidence type="ECO:0000256" key="5">
    <source>
        <dbReference type="ARBA" id="ARBA00022969"/>
    </source>
</evidence>
<accession>A0ABZ0RU61</accession>
<evidence type="ECO:0000256" key="6">
    <source>
        <dbReference type="ARBA" id="ARBA00023287"/>
    </source>
</evidence>
<dbReference type="EMBL" id="CP137624">
    <property type="protein sequence ID" value="WPK10609.1"/>
    <property type="molecule type" value="Genomic_DNA"/>
</dbReference>
<keyword evidence="6" id="KW-0178">Competence</keyword>
<proteinExistence type="inferred from homology"/>
<keyword evidence="12" id="KW-1185">Reference proteome</keyword>
<dbReference type="EC" id="3.5.1.28" evidence="3"/>
<dbReference type="SMART" id="SM00644">
    <property type="entry name" value="Ami_2"/>
    <property type="match status" value="1"/>
</dbReference>
<dbReference type="Gene3D" id="3.40.80.10">
    <property type="entry name" value="Peptidoglycan recognition protein-like"/>
    <property type="match status" value="1"/>
</dbReference>
<dbReference type="SUPFAM" id="SSF55846">
    <property type="entry name" value="N-acetylmuramoyl-L-alanine amidase-like"/>
    <property type="match status" value="1"/>
</dbReference>
<evidence type="ECO:0000256" key="1">
    <source>
        <dbReference type="ARBA" id="ARBA00001561"/>
    </source>
</evidence>
<dbReference type="PANTHER" id="PTHR30417">
    <property type="entry name" value="N-ACETYLMURAMOYL-L-ALANINE AMIDASE AMID"/>
    <property type="match status" value="1"/>
</dbReference>